<evidence type="ECO:0000313" key="1">
    <source>
        <dbReference type="EMBL" id="KAH7906781.1"/>
    </source>
</evidence>
<accession>A0ACB8A0M9</accession>
<proteinExistence type="predicted"/>
<reference evidence="1" key="1">
    <citation type="journal article" date="2021" name="New Phytol.">
        <title>Evolutionary innovations through gain and loss of genes in the ectomycorrhizal Boletales.</title>
        <authorList>
            <person name="Wu G."/>
            <person name="Miyauchi S."/>
            <person name="Morin E."/>
            <person name="Kuo A."/>
            <person name="Drula E."/>
            <person name="Varga T."/>
            <person name="Kohler A."/>
            <person name="Feng B."/>
            <person name="Cao Y."/>
            <person name="Lipzen A."/>
            <person name="Daum C."/>
            <person name="Hundley H."/>
            <person name="Pangilinan J."/>
            <person name="Johnson J."/>
            <person name="Barry K."/>
            <person name="LaButti K."/>
            <person name="Ng V."/>
            <person name="Ahrendt S."/>
            <person name="Min B."/>
            <person name="Choi I.G."/>
            <person name="Park H."/>
            <person name="Plett J.M."/>
            <person name="Magnuson J."/>
            <person name="Spatafora J.W."/>
            <person name="Nagy L.G."/>
            <person name="Henrissat B."/>
            <person name="Grigoriev I.V."/>
            <person name="Yang Z.L."/>
            <person name="Xu J."/>
            <person name="Martin F.M."/>
        </authorList>
    </citation>
    <scope>NUCLEOTIDE SEQUENCE</scope>
    <source>
        <strain evidence="1">ATCC 28755</strain>
    </source>
</reference>
<keyword evidence="2" id="KW-1185">Reference proteome</keyword>
<comment type="caution">
    <text evidence="1">The sequence shown here is derived from an EMBL/GenBank/DDBJ whole genome shotgun (WGS) entry which is preliminary data.</text>
</comment>
<sequence length="395" mass="43910">MVREGSAYSGRPARDRSSASGGGCSAFQNLRELTEAELADTDTQRKAHERAERSTGLESRLNAITISSEPNHGNNDVPFYAAPQSQHVNIGEHGKTKPRPAATIAQLEHARSNQSAYNTTRPQLSTTCSHLDVTRAQLEATQTQLRLANDPPATIHQTGASAVLPDIVLSLQLTVLDLQSKLIQAQSTNTAHERTIAALRSQLSKFQTTHGHVTEQLTEAHLSLAHAVLPHSQEKPQALRFDDSAASSPPVTKPASRRKSSRLNITRPPRNPRYDYIYGYDVSQEWVTKTVLQLRPEIGHSVDPNTLKHMPTWFLRGILKMQTLDPVYGLQSQDISIPEDCVGKEIPVHVLAVCRDKEQSFRSRPSQEQVDKLTKLVGRPPRWWRSFDDRSLATD</sequence>
<protein>
    <submittedName>
        <fullName evidence="1">Uncharacterized protein</fullName>
    </submittedName>
</protein>
<evidence type="ECO:0000313" key="2">
    <source>
        <dbReference type="Proteomes" id="UP000790377"/>
    </source>
</evidence>
<dbReference type="EMBL" id="MU267976">
    <property type="protein sequence ID" value="KAH7906781.1"/>
    <property type="molecule type" value="Genomic_DNA"/>
</dbReference>
<gene>
    <name evidence="1" type="ORF">BJ138DRAFT_1182871</name>
</gene>
<name>A0ACB8A0M9_9AGAM</name>
<organism evidence="1 2">
    <name type="scientific">Hygrophoropsis aurantiaca</name>
    <dbReference type="NCBI Taxonomy" id="72124"/>
    <lineage>
        <taxon>Eukaryota</taxon>
        <taxon>Fungi</taxon>
        <taxon>Dikarya</taxon>
        <taxon>Basidiomycota</taxon>
        <taxon>Agaricomycotina</taxon>
        <taxon>Agaricomycetes</taxon>
        <taxon>Agaricomycetidae</taxon>
        <taxon>Boletales</taxon>
        <taxon>Coniophorineae</taxon>
        <taxon>Hygrophoropsidaceae</taxon>
        <taxon>Hygrophoropsis</taxon>
    </lineage>
</organism>
<dbReference type="Proteomes" id="UP000790377">
    <property type="component" value="Unassembled WGS sequence"/>
</dbReference>